<reference evidence="2 3" key="1">
    <citation type="submission" date="2023-08" db="EMBL/GenBank/DDBJ databases">
        <title>Black Yeasts Isolated from many extreme environments.</title>
        <authorList>
            <person name="Coleine C."/>
            <person name="Stajich J.E."/>
            <person name="Selbmann L."/>
        </authorList>
    </citation>
    <scope>NUCLEOTIDE SEQUENCE [LARGE SCALE GENOMIC DNA]</scope>
    <source>
        <strain evidence="2 3">CCFEE 5935</strain>
    </source>
</reference>
<comment type="caution">
    <text evidence="2">The sequence shown here is derived from an EMBL/GenBank/DDBJ whole genome shotgun (WGS) entry which is preliminary data.</text>
</comment>
<evidence type="ECO:0000256" key="1">
    <source>
        <dbReference type="SAM" id="Phobius"/>
    </source>
</evidence>
<evidence type="ECO:0000313" key="2">
    <source>
        <dbReference type="EMBL" id="KAK5168160.1"/>
    </source>
</evidence>
<feature type="transmembrane region" description="Helical" evidence="1">
    <location>
        <begin position="35"/>
        <end position="52"/>
    </location>
</feature>
<dbReference type="RefSeq" id="XP_064657770.1">
    <property type="nucleotide sequence ID" value="XM_064803969.1"/>
</dbReference>
<dbReference type="AlphaFoldDB" id="A0AAV9P8K6"/>
<evidence type="ECO:0000313" key="3">
    <source>
        <dbReference type="Proteomes" id="UP001337655"/>
    </source>
</evidence>
<dbReference type="EMBL" id="JAVRRT010000010">
    <property type="protein sequence ID" value="KAK5168160.1"/>
    <property type="molecule type" value="Genomic_DNA"/>
</dbReference>
<organism evidence="2 3">
    <name type="scientific">Saxophila tyrrhenica</name>
    <dbReference type="NCBI Taxonomy" id="1690608"/>
    <lineage>
        <taxon>Eukaryota</taxon>
        <taxon>Fungi</taxon>
        <taxon>Dikarya</taxon>
        <taxon>Ascomycota</taxon>
        <taxon>Pezizomycotina</taxon>
        <taxon>Dothideomycetes</taxon>
        <taxon>Dothideomycetidae</taxon>
        <taxon>Mycosphaerellales</taxon>
        <taxon>Extremaceae</taxon>
        <taxon>Saxophila</taxon>
    </lineage>
</organism>
<name>A0AAV9P8K6_9PEZI</name>
<gene>
    <name evidence="2" type="ORF">LTR77_006728</name>
</gene>
<keyword evidence="1" id="KW-0812">Transmembrane</keyword>
<keyword evidence="1" id="KW-0472">Membrane</keyword>
<keyword evidence="1" id="KW-1133">Transmembrane helix</keyword>
<dbReference type="GeneID" id="89928068"/>
<sequence length="188" mass="20836">MFTPTTANATETSANETSLGTMIETIETRLVGHKGCLALIFFVCILMMYIGFTTDAMEAEDNHVPPYRKDEEDEEALIHANTSQIKQEPKSLAGMLAKVKIIPAYGQGGDIADQQRFPPSYTTSGNRYYDLADWVEQLSLNPPPPGGYVKHKKALAPSRSRLEQEGFGKVSFKIGRYDQQESEVERGG</sequence>
<protein>
    <submittedName>
        <fullName evidence="2">Uncharacterized protein</fullName>
    </submittedName>
</protein>
<dbReference type="Proteomes" id="UP001337655">
    <property type="component" value="Unassembled WGS sequence"/>
</dbReference>
<accession>A0AAV9P8K6</accession>
<keyword evidence="3" id="KW-1185">Reference proteome</keyword>
<proteinExistence type="predicted"/>